<protein>
    <submittedName>
        <fullName evidence="1">Uncharacterized protein</fullName>
    </submittedName>
</protein>
<reference evidence="1 2" key="1">
    <citation type="submission" date="2012-09" db="EMBL/GenBank/DDBJ databases">
        <title>Celeribacter baekdonensis B30 Genome Sequencing.</title>
        <authorList>
            <person name="Wang W."/>
        </authorList>
    </citation>
    <scope>NUCLEOTIDE SEQUENCE [LARGE SCALE GENOMIC DNA]</scope>
    <source>
        <strain evidence="1 2">B30</strain>
    </source>
</reference>
<evidence type="ECO:0000313" key="1">
    <source>
        <dbReference type="EMBL" id="EKE74425.1"/>
    </source>
</evidence>
<dbReference type="STRING" id="1208323.B30_01825"/>
<accession>K2KAM7</accession>
<sequence>MAVYLIDLTKVEVLEPTLVRGAERLATRFRHPAQPCVDGNAGSDPRGDRAAAVSDVAYNNIVRSKKMGEFLISGEIHA</sequence>
<gene>
    <name evidence="1" type="ORF">B30_01825</name>
</gene>
<keyword evidence="2" id="KW-1185">Reference proteome</keyword>
<dbReference type="Proteomes" id="UP000006762">
    <property type="component" value="Unassembled WGS sequence"/>
</dbReference>
<dbReference type="RefSeq" id="WP_009570273.1">
    <property type="nucleotide sequence ID" value="NZ_AMRK01000001.1"/>
</dbReference>
<organism evidence="1 2">
    <name type="scientific">Celeribacter baekdonensis B30</name>
    <dbReference type="NCBI Taxonomy" id="1208323"/>
    <lineage>
        <taxon>Bacteria</taxon>
        <taxon>Pseudomonadati</taxon>
        <taxon>Pseudomonadota</taxon>
        <taxon>Alphaproteobacteria</taxon>
        <taxon>Rhodobacterales</taxon>
        <taxon>Roseobacteraceae</taxon>
        <taxon>Celeribacter</taxon>
    </lineage>
</organism>
<comment type="caution">
    <text evidence="1">The sequence shown here is derived from an EMBL/GenBank/DDBJ whole genome shotgun (WGS) entry which is preliminary data.</text>
</comment>
<dbReference type="EMBL" id="AMRK01000001">
    <property type="protein sequence ID" value="EKE74425.1"/>
    <property type="molecule type" value="Genomic_DNA"/>
</dbReference>
<evidence type="ECO:0000313" key="2">
    <source>
        <dbReference type="Proteomes" id="UP000006762"/>
    </source>
</evidence>
<dbReference type="AlphaFoldDB" id="K2KAM7"/>
<name>K2KAM7_9RHOB</name>
<dbReference type="PATRIC" id="fig|1208323.3.peg.377"/>
<proteinExistence type="predicted"/>